<dbReference type="EMBL" id="AWUE01024731">
    <property type="protein sequence ID" value="OMO49944.1"/>
    <property type="molecule type" value="Genomic_DNA"/>
</dbReference>
<dbReference type="AlphaFoldDB" id="A0A1R3FVT3"/>
<comment type="caution">
    <text evidence="1">The sequence shown here is derived from an EMBL/GenBank/DDBJ whole genome shotgun (WGS) entry which is preliminary data.</text>
</comment>
<dbReference type="PANTHER" id="PTHR11697">
    <property type="entry name" value="GENERAL TRANSCRIPTION FACTOR 2-RELATED ZINC FINGER PROTEIN"/>
    <property type="match status" value="1"/>
</dbReference>
<dbReference type="Proteomes" id="UP000187203">
    <property type="component" value="Unassembled WGS sequence"/>
</dbReference>
<keyword evidence="2" id="KW-1185">Reference proteome</keyword>
<evidence type="ECO:0000313" key="2">
    <source>
        <dbReference type="Proteomes" id="UP000187203"/>
    </source>
</evidence>
<dbReference type="InterPro" id="IPR012337">
    <property type="entry name" value="RNaseH-like_sf"/>
</dbReference>
<evidence type="ECO:0008006" key="3">
    <source>
        <dbReference type="Google" id="ProtNLM"/>
    </source>
</evidence>
<dbReference type="OrthoDB" id="1000904at2759"/>
<reference evidence="2" key="1">
    <citation type="submission" date="2013-09" db="EMBL/GenBank/DDBJ databases">
        <title>Corchorus olitorius genome sequencing.</title>
        <authorList>
            <person name="Alam M."/>
            <person name="Haque M.S."/>
            <person name="Islam M.S."/>
            <person name="Emdad E.M."/>
            <person name="Islam M.M."/>
            <person name="Ahmed B."/>
            <person name="Halim A."/>
            <person name="Hossen Q.M.M."/>
            <person name="Hossain M.Z."/>
            <person name="Ahmed R."/>
            <person name="Khan M.M."/>
            <person name="Islam R."/>
            <person name="Rashid M.M."/>
            <person name="Khan S.A."/>
            <person name="Rahman M.S."/>
            <person name="Alam M."/>
            <person name="Yahiya A.S."/>
            <person name="Khan M.S."/>
            <person name="Azam M.S."/>
            <person name="Haque T."/>
            <person name="Lashkar M.Z.H."/>
            <person name="Akhand A.I."/>
            <person name="Morshed G."/>
            <person name="Roy S."/>
            <person name="Uddin K.S."/>
            <person name="Rabeya T."/>
            <person name="Hossain A.S."/>
            <person name="Chowdhury A."/>
            <person name="Snigdha A.R."/>
            <person name="Mortoza M.S."/>
            <person name="Matin S.A."/>
            <person name="Hoque S.M.E."/>
            <person name="Islam M.K."/>
            <person name="Roy D.K."/>
            <person name="Haider R."/>
            <person name="Moosa M.M."/>
            <person name="Elias S.M."/>
            <person name="Hasan A.M."/>
            <person name="Jahan S."/>
            <person name="Shafiuddin M."/>
            <person name="Mahmood N."/>
            <person name="Shommy N.S."/>
        </authorList>
    </citation>
    <scope>NUCLEOTIDE SEQUENCE [LARGE SCALE GENOMIC DNA]</scope>
    <source>
        <strain evidence="2">cv. O-4</strain>
    </source>
</reference>
<proteinExistence type="predicted"/>
<organism evidence="1 2">
    <name type="scientific">Corchorus olitorius</name>
    <dbReference type="NCBI Taxonomy" id="93759"/>
    <lineage>
        <taxon>Eukaryota</taxon>
        <taxon>Viridiplantae</taxon>
        <taxon>Streptophyta</taxon>
        <taxon>Embryophyta</taxon>
        <taxon>Tracheophyta</taxon>
        <taxon>Spermatophyta</taxon>
        <taxon>Magnoliopsida</taxon>
        <taxon>eudicotyledons</taxon>
        <taxon>Gunneridae</taxon>
        <taxon>Pentapetalae</taxon>
        <taxon>rosids</taxon>
        <taxon>malvids</taxon>
        <taxon>Malvales</taxon>
        <taxon>Malvaceae</taxon>
        <taxon>Grewioideae</taxon>
        <taxon>Apeibeae</taxon>
        <taxon>Corchorus</taxon>
    </lineage>
</organism>
<protein>
    <recommendedName>
        <fullName evidence="3">DUF4371 domain-containing protein</fullName>
    </recommendedName>
</protein>
<accession>A0A1R3FVT3</accession>
<name>A0A1R3FVT3_9ROSI</name>
<sequence length="212" mass="23654">MRGQGYDGASNMRGEWHGLQALFLNDCPFAYYVHCFAHRLQLALVAASKDEVHVHGFFDQLTSVVNFVGGSCKHQDELQAFQVAEIAHLVSIDELQTGKGANQIGTLQRAGDTRWGSHFHSICSLLRWYGPTRAVVENILKKGTSGAQRGEAHGILTILNSFNFVFILHAMEKMMGIIDILCQAFQKKSQDIVNVEHLVSTTKSLIQKLREE</sequence>
<dbReference type="InterPro" id="IPR055298">
    <property type="entry name" value="AtLOH3-like"/>
</dbReference>
<gene>
    <name evidence="1" type="ORF">COLO4_38284</name>
</gene>
<dbReference type="SUPFAM" id="SSF53098">
    <property type="entry name" value="Ribonuclease H-like"/>
    <property type="match status" value="1"/>
</dbReference>
<dbReference type="STRING" id="93759.A0A1R3FVT3"/>
<evidence type="ECO:0000313" key="1">
    <source>
        <dbReference type="EMBL" id="OMO49944.1"/>
    </source>
</evidence>
<dbReference type="PANTHER" id="PTHR11697:SF230">
    <property type="entry name" value="ZINC FINGER, MYM DOMAIN CONTAINING 1"/>
    <property type="match status" value="1"/>
</dbReference>